<evidence type="ECO:0000256" key="1">
    <source>
        <dbReference type="SAM" id="MobiDB-lite"/>
    </source>
</evidence>
<evidence type="ECO:0000313" key="2">
    <source>
        <dbReference type="EMBL" id="JAB93880.1"/>
    </source>
</evidence>
<feature type="region of interest" description="Disordered" evidence="1">
    <location>
        <begin position="44"/>
        <end position="72"/>
    </location>
</feature>
<reference evidence="2" key="2">
    <citation type="journal article" date="2014" name="BMC Genomics">
        <title>A genomic perspective to assessing quality of mass-reared SIT flies used in Mediterranean fruit fly (Ceratitis capitata) eradication in California.</title>
        <authorList>
            <person name="Calla B."/>
            <person name="Hall B."/>
            <person name="Hou S."/>
            <person name="Geib S.M."/>
        </authorList>
    </citation>
    <scope>NUCLEOTIDE SEQUENCE</scope>
</reference>
<organism evidence="2">
    <name type="scientific">Ceratitis capitata</name>
    <name type="common">Mediterranean fruit fly</name>
    <name type="synonym">Tephritis capitata</name>
    <dbReference type="NCBI Taxonomy" id="7213"/>
    <lineage>
        <taxon>Eukaryota</taxon>
        <taxon>Metazoa</taxon>
        <taxon>Ecdysozoa</taxon>
        <taxon>Arthropoda</taxon>
        <taxon>Hexapoda</taxon>
        <taxon>Insecta</taxon>
        <taxon>Pterygota</taxon>
        <taxon>Neoptera</taxon>
        <taxon>Endopterygota</taxon>
        <taxon>Diptera</taxon>
        <taxon>Brachycera</taxon>
        <taxon>Muscomorpha</taxon>
        <taxon>Tephritoidea</taxon>
        <taxon>Tephritidae</taxon>
        <taxon>Ceratitis</taxon>
        <taxon>Ceratitis</taxon>
    </lineage>
</organism>
<dbReference type="OrthoDB" id="283575at2759"/>
<protein>
    <submittedName>
        <fullName evidence="2">Forkhead box protein O</fullName>
    </submittedName>
</protein>
<reference evidence="2" key="1">
    <citation type="submission" date="2013-07" db="EMBL/GenBank/DDBJ databases">
        <authorList>
            <person name="Geib S."/>
        </authorList>
    </citation>
    <scope>NUCLEOTIDE SEQUENCE</scope>
</reference>
<gene>
    <name evidence="2" type="primary">FOXO</name>
</gene>
<proteinExistence type="evidence at transcript level"/>
<name>W8AXZ2_CERCA</name>
<dbReference type="EMBL" id="GAMC01012675">
    <property type="protein sequence ID" value="JAB93880.1"/>
    <property type="molecule type" value="mRNA"/>
</dbReference>
<sequence length="147" mass="16465">MMCRVVIRYRYASCSNNNFYYSNNNNNANGITNLKKQDALGDKKTSSFTDFDALSPDPESSHRLASSHPKITPVLTPDGKVALLYRGDSENSKYEPIRNLTHKFNNNNNNNNSNVLELPTAAQTQTNLNARVQYSQASVVTPPSWVH</sequence>
<accession>W8AXZ2</accession>
<dbReference type="AlphaFoldDB" id="W8AXZ2"/>